<dbReference type="RefSeq" id="WP_117320622.1">
    <property type="nucleotide sequence ID" value="NZ_QVTD01000001.1"/>
</dbReference>
<dbReference type="EMBL" id="QVTD01000001">
    <property type="protein sequence ID" value="RFU66651.1"/>
    <property type="molecule type" value="Genomic_DNA"/>
</dbReference>
<dbReference type="InterPro" id="IPR015421">
    <property type="entry name" value="PyrdxlP-dep_Trfase_major"/>
</dbReference>
<comment type="cofactor">
    <cofactor evidence="1 6 7">
        <name>pyridoxal 5'-phosphate</name>
        <dbReference type="ChEBI" id="CHEBI:597326"/>
    </cofactor>
</comment>
<evidence type="ECO:0000313" key="8">
    <source>
        <dbReference type="EMBL" id="RFU66651.1"/>
    </source>
</evidence>
<reference evidence="8 9" key="1">
    <citation type="submission" date="2018-08" db="EMBL/GenBank/DDBJ databases">
        <title>Bacillus chawlae sp. nov., Bacillus glennii sp. nov., and Bacillus saganii sp. nov. Isolated from the Vehicle Assembly Building at Kennedy Space Center where the Viking Spacecraft were Assembled.</title>
        <authorList>
            <person name="Seuylemezian A."/>
            <person name="Vaishampayan P."/>
        </authorList>
    </citation>
    <scope>NUCLEOTIDE SEQUENCE [LARGE SCALE GENOMIC DNA]</scope>
    <source>
        <strain evidence="8 9">V44-8</strain>
    </source>
</reference>
<dbReference type="GO" id="GO:0005737">
    <property type="term" value="C:cytoplasm"/>
    <property type="evidence" value="ECO:0007669"/>
    <property type="project" value="TreeGrafter"/>
</dbReference>
<keyword evidence="3" id="KW-0210">Decarboxylase</keyword>
<dbReference type="InterPro" id="IPR002129">
    <property type="entry name" value="PyrdxlP-dep_de-COase"/>
</dbReference>
<evidence type="ECO:0000256" key="1">
    <source>
        <dbReference type="ARBA" id="ARBA00001933"/>
    </source>
</evidence>
<dbReference type="GO" id="GO:0030170">
    <property type="term" value="F:pyridoxal phosphate binding"/>
    <property type="evidence" value="ECO:0007669"/>
    <property type="project" value="InterPro"/>
</dbReference>
<dbReference type="AlphaFoldDB" id="A0A372LKM7"/>
<dbReference type="GO" id="GO:0004058">
    <property type="term" value="F:aromatic-L-amino-acid decarboxylase activity"/>
    <property type="evidence" value="ECO:0007669"/>
    <property type="project" value="UniProtKB-ARBA"/>
</dbReference>
<evidence type="ECO:0000256" key="2">
    <source>
        <dbReference type="ARBA" id="ARBA00009533"/>
    </source>
</evidence>
<dbReference type="Gene3D" id="3.90.1150.170">
    <property type="match status" value="1"/>
</dbReference>
<keyword evidence="9" id="KW-1185">Reference proteome</keyword>
<dbReference type="GO" id="GO:0008483">
    <property type="term" value="F:transaminase activity"/>
    <property type="evidence" value="ECO:0007669"/>
    <property type="project" value="UniProtKB-KW"/>
</dbReference>
<accession>A0A372LKM7</accession>
<proteinExistence type="inferred from homology"/>
<name>A0A372LKM7_9BACI</name>
<dbReference type="SUPFAM" id="SSF53383">
    <property type="entry name" value="PLP-dependent transferases"/>
    <property type="match status" value="1"/>
</dbReference>
<dbReference type="PANTHER" id="PTHR45677">
    <property type="entry name" value="GLUTAMATE DECARBOXYLASE-RELATED"/>
    <property type="match status" value="1"/>
</dbReference>
<organism evidence="8 9">
    <name type="scientific">Peribacillus glennii</name>
    <dbReference type="NCBI Taxonomy" id="2303991"/>
    <lineage>
        <taxon>Bacteria</taxon>
        <taxon>Bacillati</taxon>
        <taxon>Bacillota</taxon>
        <taxon>Bacilli</taxon>
        <taxon>Bacillales</taxon>
        <taxon>Bacillaceae</taxon>
        <taxon>Peribacillus</taxon>
    </lineage>
</organism>
<dbReference type="Pfam" id="PF00282">
    <property type="entry name" value="Pyridoxal_deC"/>
    <property type="match status" value="1"/>
</dbReference>
<dbReference type="GO" id="GO:0019752">
    <property type="term" value="P:carboxylic acid metabolic process"/>
    <property type="evidence" value="ECO:0007669"/>
    <property type="project" value="InterPro"/>
</dbReference>
<dbReference type="Gene3D" id="3.40.640.10">
    <property type="entry name" value="Type I PLP-dependent aspartate aminotransferase-like (Major domain)"/>
    <property type="match status" value="1"/>
</dbReference>
<evidence type="ECO:0000256" key="7">
    <source>
        <dbReference type="RuleBase" id="RU000382"/>
    </source>
</evidence>
<evidence type="ECO:0000256" key="3">
    <source>
        <dbReference type="ARBA" id="ARBA00022793"/>
    </source>
</evidence>
<keyword evidence="8" id="KW-0808">Transferase</keyword>
<feature type="modified residue" description="N6-(pyridoxal phosphate)lysine" evidence="6">
    <location>
        <position position="301"/>
    </location>
</feature>
<keyword evidence="4 6" id="KW-0663">Pyridoxal phosphate</keyword>
<gene>
    <name evidence="8" type="ORF">D0466_00600</name>
</gene>
<keyword evidence="5 7" id="KW-0456">Lyase</keyword>
<evidence type="ECO:0000256" key="5">
    <source>
        <dbReference type="ARBA" id="ARBA00023239"/>
    </source>
</evidence>
<dbReference type="OrthoDB" id="9803665at2"/>
<protein>
    <submittedName>
        <fullName evidence="8">Aspartate aminotransferase family protein</fullName>
    </submittedName>
</protein>
<comment type="caution">
    <text evidence="8">The sequence shown here is derived from an EMBL/GenBank/DDBJ whole genome shotgun (WGS) entry which is preliminary data.</text>
</comment>
<dbReference type="PANTHER" id="PTHR45677:SF8">
    <property type="entry name" value="CYSTEINE SULFINIC ACID DECARBOXYLASE"/>
    <property type="match status" value="1"/>
</dbReference>
<evidence type="ECO:0000313" key="9">
    <source>
        <dbReference type="Proteomes" id="UP000262939"/>
    </source>
</evidence>
<dbReference type="InterPro" id="IPR015424">
    <property type="entry name" value="PyrdxlP-dep_Trfase"/>
</dbReference>
<evidence type="ECO:0000256" key="4">
    <source>
        <dbReference type="ARBA" id="ARBA00022898"/>
    </source>
</evidence>
<sequence>MFFLAKTIFIDPAGTNKEDVQIIADKVMKLVHSYFSSAEQHPVLPQHEITSFSNMPEQGLSVEEILHQIKIILGNSMNPYHPKYIGHMDSIPTLMSVLATLISSSLNNNMLSHEMSPAFSEMEKQVIKEMALRFGYGQNAGGVMVSGGSLANLQALAAARNHVLKVKEKGLVSLKNKPVILASEVAHTSIQKAAMLLGMGTESVIAIKVDAKFEMCPDDLENAICNAYDEGQFPFAIVATAGTTVTGSIDPLEQLSSIAKKHNIWFHVDAAYGGALVFSKDFRQYLSGIENADSITFNPQKWLYIAKACAIVLFKEEKILHEDFQISAPYMNDSESINLGEISVQGTRHADVLKLWLSFQQIGVEGYEELIHSGMAKTQYFVHQIRRRPYLQLAAEPRLNVCCFRGRPEFISEERLDVWNTELQSFLLKHNIFFSLPVLGGGRWLRAVLLNPYTNEETIDEIFGKIDLFYLENKNLLTK</sequence>
<evidence type="ECO:0000256" key="6">
    <source>
        <dbReference type="PIRSR" id="PIRSR602129-50"/>
    </source>
</evidence>
<comment type="similarity">
    <text evidence="2 7">Belongs to the group II decarboxylase family.</text>
</comment>
<dbReference type="Proteomes" id="UP000262939">
    <property type="component" value="Unassembled WGS sequence"/>
</dbReference>
<keyword evidence="8" id="KW-0032">Aminotransferase</keyword>